<feature type="transmembrane region" description="Helical" evidence="11">
    <location>
        <begin position="626"/>
        <end position="648"/>
    </location>
</feature>
<feature type="transmembrane region" description="Helical" evidence="11">
    <location>
        <begin position="72"/>
        <end position="95"/>
    </location>
</feature>
<comment type="caution">
    <text evidence="12">The sequence shown here is derived from an EMBL/GenBank/DDBJ whole genome shotgun (WGS) entry which is preliminary data.</text>
</comment>
<dbReference type="PANTHER" id="PTHR24248:SF125">
    <property type="entry name" value="DOPAMINE D2-LIKE RECEPTOR"/>
    <property type="match status" value="1"/>
</dbReference>
<accession>A0A8J1T854</accession>
<dbReference type="AlphaFoldDB" id="A0A8J1T854"/>
<evidence type="ECO:0000313" key="13">
    <source>
        <dbReference type="Proteomes" id="UP000749559"/>
    </source>
</evidence>
<feature type="compositionally biased region" description="Polar residues" evidence="10">
    <location>
        <begin position="297"/>
        <end position="319"/>
    </location>
</feature>
<dbReference type="SUPFAM" id="SSF81321">
    <property type="entry name" value="Family A G protein-coupled receptor-like"/>
    <property type="match status" value="1"/>
</dbReference>
<keyword evidence="4 11" id="KW-1133">Transmembrane helix</keyword>
<keyword evidence="5" id="KW-0297">G-protein coupled receptor</keyword>
<evidence type="ECO:0000256" key="10">
    <source>
        <dbReference type="SAM" id="MobiDB-lite"/>
    </source>
</evidence>
<dbReference type="Pfam" id="PF00001">
    <property type="entry name" value="7tm_1"/>
    <property type="match status" value="2"/>
</dbReference>
<dbReference type="PANTHER" id="PTHR24248">
    <property type="entry name" value="ADRENERGIC RECEPTOR-RELATED G-PROTEIN COUPLED RECEPTOR"/>
    <property type="match status" value="1"/>
</dbReference>
<keyword evidence="6 11" id="KW-0472">Membrane</keyword>
<keyword evidence="9" id="KW-0807">Transducer</keyword>
<organism evidence="12 13">
    <name type="scientific">Owenia fusiformis</name>
    <name type="common">Polychaete worm</name>
    <dbReference type="NCBI Taxonomy" id="6347"/>
    <lineage>
        <taxon>Eukaryota</taxon>
        <taxon>Metazoa</taxon>
        <taxon>Spiralia</taxon>
        <taxon>Lophotrochozoa</taxon>
        <taxon>Annelida</taxon>
        <taxon>Polychaeta</taxon>
        <taxon>Sedentaria</taxon>
        <taxon>Canalipalpata</taxon>
        <taxon>Sabellida</taxon>
        <taxon>Oweniida</taxon>
        <taxon>Oweniidae</taxon>
        <taxon>Owenia</taxon>
    </lineage>
</organism>
<proteinExistence type="predicted"/>
<dbReference type="EMBL" id="CAIIXF020000005">
    <property type="protein sequence ID" value="CAH1783552.1"/>
    <property type="molecule type" value="Genomic_DNA"/>
</dbReference>
<protein>
    <submittedName>
        <fullName evidence="12">Uncharacterized protein</fullName>
    </submittedName>
</protein>
<evidence type="ECO:0000256" key="6">
    <source>
        <dbReference type="ARBA" id="ARBA00023136"/>
    </source>
</evidence>
<evidence type="ECO:0000256" key="3">
    <source>
        <dbReference type="ARBA" id="ARBA00022692"/>
    </source>
</evidence>
<feature type="compositionally biased region" description="Basic and acidic residues" evidence="10">
    <location>
        <begin position="270"/>
        <end position="296"/>
    </location>
</feature>
<keyword evidence="2" id="KW-1003">Cell membrane</keyword>
<dbReference type="OrthoDB" id="6162970at2759"/>
<evidence type="ECO:0000313" key="12">
    <source>
        <dbReference type="EMBL" id="CAH1783552.1"/>
    </source>
</evidence>
<name>A0A8J1T854_OWEFU</name>
<dbReference type="SMART" id="SM01381">
    <property type="entry name" value="7TM_GPCR_Srsx"/>
    <property type="match status" value="1"/>
</dbReference>
<keyword evidence="13" id="KW-1185">Reference proteome</keyword>
<feature type="transmembrane region" description="Helical" evidence="11">
    <location>
        <begin position="110"/>
        <end position="131"/>
    </location>
</feature>
<feature type="transmembrane region" description="Helical" evidence="11">
    <location>
        <begin position="152"/>
        <end position="175"/>
    </location>
</feature>
<feature type="transmembrane region" description="Helical" evidence="11">
    <location>
        <begin position="35"/>
        <end position="60"/>
    </location>
</feature>
<evidence type="ECO:0000256" key="7">
    <source>
        <dbReference type="ARBA" id="ARBA00023157"/>
    </source>
</evidence>
<keyword evidence="3 11" id="KW-0812">Transmembrane</keyword>
<feature type="region of interest" description="Disordered" evidence="10">
    <location>
        <begin position="266"/>
        <end position="319"/>
    </location>
</feature>
<evidence type="ECO:0000256" key="4">
    <source>
        <dbReference type="ARBA" id="ARBA00022989"/>
    </source>
</evidence>
<evidence type="ECO:0000256" key="8">
    <source>
        <dbReference type="ARBA" id="ARBA00023170"/>
    </source>
</evidence>
<sequence>MTKNEKCGSKMDSNVTHVGPADTIDLFHLDMSVRIICWIILGLTFLIGFFWNMLVWYPVYAARTLRTSMNALIVNLAIVDQLGCLVGIPILAIILAPRDVVPIPDDLCDVYLFVFTLGVTVQLLTLVSISFERYQAISHPFEKKKTLKRVQVSLFAVWIVGILVAMASLVSMPATPFILFCKQTPFQLSSYYNRYVFYIITPIGIFSLGVIIFFYGKIIVLVNAHVKKTNATLKRKKKSRVFPMDADDAMTVSQANPTHIVEFESAIPKDSNEAHAQNDRAETKLTNESLRGKSDPNIKQSLRTDINETVNPDQENRSSAVNRVNRSIRFSFGESIQHSACDLGVLQKDGFGHETNAHNDINDIAQNSDGQSLSEIHNKAHRRSIVTPPAKGTTPISILKGHQRAFKSFDANPGAHNSLAISTQKMSHRHSSPAALCQLQKRNNSIHIISESNHVQRLSLNTSINSRVKRISVIQNVLRKWKDTNSQADITDTISENSPEKLPLDLIAVKISDVKNEESETKGAEDALHSAIINADNNGASGRLVEVVGMDGDKTMATTNRAEIVGAICVFNPKNKERGKRKLEASAAKRAFFIICSYILCWLPHPLINFIFMQPTKNNIGIVNNLQMLTICLLLMTVALNPLLYGLINEQFKKEYRKILNKLKLHCSSERLSVE</sequence>
<dbReference type="InterPro" id="IPR017452">
    <property type="entry name" value="GPCR_Rhodpsn_7TM"/>
</dbReference>
<dbReference type="GO" id="GO:0004930">
    <property type="term" value="F:G protein-coupled receptor activity"/>
    <property type="evidence" value="ECO:0007669"/>
    <property type="project" value="UniProtKB-KW"/>
</dbReference>
<evidence type="ECO:0000256" key="9">
    <source>
        <dbReference type="ARBA" id="ARBA00023224"/>
    </source>
</evidence>
<dbReference type="GO" id="GO:0005886">
    <property type="term" value="C:plasma membrane"/>
    <property type="evidence" value="ECO:0007669"/>
    <property type="project" value="UniProtKB-SubCell"/>
</dbReference>
<gene>
    <name evidence="12" type="ORF">OFUS_LOCUS9884</name>
</gene>
<feature type="transmembrane region" description="Helical" evidence="11">
    <location>
        <begin position="591"/>
        <end position="614"/>
    </location>
</feature>
<evidence type="ECO:0000256" key="2">
    <source>
        <dbReference type="ARBA" id="ARBA00022475"/>
    </source>
</evidence>
<dbReference type="Gene3D" id="1.20.1070.10">
    <property type="entry name" value="Rhodopsin 7-helix transmembrane proteins"/>
    <property type="match status" value="2"/>
</dbReference>
<feature type="transmembrane region" description="Helical" evidence="11">
    <location>
        <begin position="195"/>
        <end position="226"/>
    </location>
</feature>
<reference evidence="12" key="1">
    <citation type="submission" date="2022-03" db="EMBL/GenBank/DDBJ databases">
        <authorList>
            <person name="Martin C."/>
        </authorList>
    </citation>
    <scope>NUCLEOTIDE SEQUENCE</scope>
</reference>
<comment type="subcellular location">
    <subcellularLocation>
        <location evidence="1">Cell membrane</location>
        <topology evidence="1">Multi-pass membrane protein</topology>
    </subcellularLocation>
</comment>
<keyword evidence="8" id="KW-0675">Receptor</keyword>
<evidence type="ECO:0000256" key="11">
    <source>
        <dbReference type="SAM" id="Phobius"/>
    </source>
</evidence>
<dbReference type="InterPro" id="IPR000276">
    <property type="entry name" value="GPCR_Rhodpsn"/>
</dbReference>
<evidence type="ECO:0000256" key="1">
    <source>
        <dbReference type="ARBA" id="ARBA00004651"/>
    </source>
</evidence>
<dbReference type="Proteomes" id="UP000749559">
    <property type="component" value="Unassembled WGS sequence"/>
</dbReference>
<dbReference type="CDD" id="cd00637">
    <property type="entry name" value="7tm_classA_rhodopsin-like"/>
    <property type="match status" value="1"/>
</dbReference>
<evidence type="ECO:0000256" key="5">
    <source>
        <dbReference type="ARBA" id="ARBA00023040"/>
    </source>
</evidence>
<keyword evidence="7" id="KW-1015">Disulfide bond</keyword>
<dbReference type="PRINTS" id="PR00237">
    <property type="entry name" value="GPCRRHODOPSN"/>
</dbReference>
<dbReference type="PROSITE" id="PS50262">
    <property type="entry name" value="G_PROTEIN_RECEP_F1_2"/>
    <property type="match status" value="1"/>
</dbReference>